<gene>
    <name evidence="5" type="ORF">EGW08_023013</name>
</gene>
<sequence>MNLLNEGLRLVLVMLFADVCSGLELDLDLENPAQGGTRQVCAVLRCVEETRTAKHAASDLGPGQPVASANNISSLTIYQTSGKSPQGDRGDTPGVVVASLTASKPRINRVSNGMKVEGVLEDGRASLTLEMVKTTDCRADFTCELVRVDSTGDESLSVARVKQGNKITRGDMGGESTLTPVSMQLLDLMHRLDAKLAIASLLTEHLESKMESKMESLEKNLKDELIRVGKSTERLETKVELLENRLEDKIDTAERNLQAYLGDKINTQIATEDTKTTRIETKLDVLKERLEDKLELTEKALHGQLASLQTRLEDKIKDDLGKKLEDVHTEVTQFTKSAESYSESARQFLNESFVELSKYLKHTQNDALTDVRSSSEQLMINQSNATEALLSAARNFTFTQRSLQEELLQTVASAVAKFSESGANSSKAITTSLSGLEQDLQWSFQRLALNVTQSASDALSSAQNMFLNSNSTAVLAIRDLLSPKYCNRGVISILADSPYSLIRPSAGSVVQVPHLCDTITDGGGWIIIQRRAHGDVDFYRDWEEYKTGFGDLRGDFWLGNDHIHNITSSGTYELRVELIYQGKAAFARYGRFSLADESNSYALTVGDYSGTAGDSMTQHNQKQFTTLDRDNDDHAENCAKICTGAWWYEKCAHSSLNGKWKALDWKGPFWYTLSIKNPVTYTEMKIRHLTNL</sequence>
<dbReference type="OrthoDB" id="6125550at2759"/>
<keyword evidence="2" id="KW-0175">Coiled coil</keyword>
<dbReference type="EMBL" id="RQTK01001773">
    <property type="protein sequence ID" value="RUS69223.1"/>
    <property type="molecule type" value="Genomic_DNA"/>
</dbReference>
<accession>A0A433SJG3</accession>
<dbReference type="CDD" id="cd00087">
    <property type="entry name" value="FReD"/>
    <property type="match status" value="1"/>
</dbReference>
<dbReference type="InterPro" id="IPR050373">
    <property type="entry name" value="Fibrinogen_C-term_domain"/>
</dbReference>
<protein>
    <recommendedName>
        <fullName evidence="4">Fibrinogen C-terminal domain-containing protein</fullName>
    </recommendedName>
</protein>
<dbReference type="PROSITE" id="PS00514">
    <property type="entry name" value="FIBRINOGEN_C_1"/>
    <property type="match status" value="1"/>
</dbReference>
<comment type="caution">
    <text evidence="5">The sequence shown here is derived from an EMBL/GenBank/DDBJ whole genome shotgun (WGS) entry which is preliminary data.</text>
</comment>
<dbReference type="AlphaFoldDB" id="A0A433SJG3"/>
<feature type="signal peptide" evidence="3">
    <location>
        <begin position="1"/>
        <end position="22"/>
    </location>
</feature>
<dbReference type="Proteomes" id="UP000271974">
    <property type="component" value="Unassembled WGS sequence"/>
</dbReference>
<organism evidence="5 6">
    <name type="scientific">Elysia chlorotica</name>
    <name type="common">Eastern emerald elysia</name>
    <name type="synonym">Sea slug</name>
    <dbReference type="NCBI Taxonomy" id="188477"/>
    <lineage>
        <taxon>Eukaryota</taxon>
        <taxon>Metazoa</taxon>
        <taxon>Spiralia</taxon>
        <taxon>Lophotrochozoa</taxon>
        <taxon>Mollusca</taxon>
        <taxon>Gastropoda</taxon>
        <taxon>Heterobranchia</taxon>
        <taxon>Euthyneura</taxon>
        <taxon>Panpulmonata</taxon>
        <taxon>Sacoglossa</taxon>
        <taxon>Placobranchoidea</taxon>
        <taxon>Plakobranchidae</taxon>
        <taxon>Elysia</taxon>
    </lineage>
</organism>
<evidence type="ECO:0000313" key="5">
    <source>
        <dbReference type="EMBL" id="RUS69223.1"/>
    </source>
</evidence>
<dbReference type="InterPro" id="IPR002181">
    <property type="entry name" value="Fibrinogen_a/b/g_C_dom"/>
</dbReference>
<dbReference type="InterPro" id="IPR014716">
    <property type="entry name" value="Fibrinogen_a/b/g_C_1"/>
</dbReference>
<dbReference type="GO" id="GO:0005615">
    <property type="term" value="C:extracellular space"/>
    <property type="evidence" value="ECO:0007669"/>
    <property type="project" value="TreeGrafter"/>
</dbReference>
<dbReference type="PANTHER" id="PTHR19143">
    <property type="entry name" value="FIBRINOGEN/TENASCIN/ANGIOPOEITIN"/>
    <property type="match status" value="1"/>
</dbReference>
<keyword evidence="1" id="KW-1015">Disulfide bond</keyword>
<dbReference type="InterPro" id="IPR020837">
    <property type="entry name" value="Fibrinogen_CS"/>
</dbReference>
<evidence type="ECO:0000256" key="1">
    <source>
        <dbReference type="ARBA" id="ARBA00023157"/>
    </source>
</evidence>
<dbReference type="Gene3D" id="3.90.215.10">
    <property type="entry name" value="Gamma Fibrinogen, chain A, domain 1"/>
    <property type="match status" value="1"/>
</dbReference>
<evidence type="ECO:0000256" key="3">
    <source>
        <dbReference type="SAM" id="SignalP"/>
    </source>
</evidence>
<dbReference type="SUPFAM" id="SSF56496">
    <property type="entry name" value="Fibrinogen C-terminal domain-like"/>
    <property type="match status" value="1"/>
</dbReference>
<dbReference type="PROSITE" id="PS51406">
    <property type="entry name" value="FIBRINOGEN_C_2"/>
    <property type="match status" value="1"/>
</dbReference>
<feature type="coiled-coil region" evidence="2">
    <location>
        <begin position="207"/>
        <end position="263"/>
    </location>
</feature>
<dbReference type="Pfam" id="PF00147">
    <property type="entry name" value="Fibrinogen_C"/>
    <property type="match status" value="1"/>
</dbReference>
<keyword evidence="6" id="KW-1185">Reference proteome</keyword>
<feature type="chain" id="PRO_5019327380" description="Fibrinogen C-terminal domain-containing protein" evidence="3">
    <location>
        <begin position="23"/>
        <end position="692"/>
    </location>
</feature>
<reference evidence="5 6" key="1">
    <citation type="submission" date="2019-01" db="EMBL/GenBank/DDBJ databases">
        <title>A draft genome assembly of the solar-powered sea slug Elysia chlorotica.</title>
        <authorList>
            <person name="Cai H."/>
            <person name="Li Q."/>
            <person name="Fang X."/>
            <person name="Li J."/>
            <person name="Curtis N.E."/>
            <person name="Altenburger A."/>
            <person name="Shibata T."/>
            <person name="Feng M."/>
            <person name="Maeda T."/>
            <person name="Schwartz J.A."/>
            <person name="Shigenobu S."/>
            <person name="Lundholm N."/>
            <person name="Nishiyama T."/>
            <person name="Yang H."/>
            <person name="Hasebe M."/>
            <person name="Li S."/>
            <person name="Pierce S.K."/>
            <person name="Wang J."/>
        </authorList>
    </citation>
    <scope>NUCLEOTIDE SEQUENCE [LARGE SCALE GENOMIC DNA]</scope>
    <source>
        <strain evidence="5">EC2010</strain>
        <tissue evidence="5">Whole organism of an adult</tissue>
    </source>
</reference>
<evidence type="ECO:0000256" key="2">
    <source>
        <dbReference type="SAM" id="Coils"/>
    </source>
</evidence>
<evidence type="ECO:0000259" key="4">
    <source>
        <dbReference type="PROSITE" id="PS51406"/>
    </source>
</evidence>
<keyword evidence="3" id="KW-0732">Signal</keyword>
<dbReference type="STRING" id="188477.A0A433SJG3"/>
<dbReference type="SMART" id="SM00186">
    <property type="entry name" value="FBG"/>
    <property type="match status" value="1"/>
</dbReference>
<evidence type="ECO:0000313" key="6">
    <source>
        <dbReference type="Proteomes" id="UP000271974"/>
    </source>
</evidence>
<dbReference type="PANTHER" id="PTHR19143:SF458">
    <property type="entry name" value="FIBRINOGEN C-TERMINAL DOMAIN-CONTAINING PROTEIN-RELATED"/>
    <property type="match status" value="1"/>
</dbReference>
<proteinExistence type="predicted"/>
<name>A0A433SJG3_ELYCH</name>
<feature type="domain" description="Fibrinogen C-terminal" evidence="4">
    <location>
        <begin position="477"/>
        <end position="690"/>
    </location>
</feature>
<dbReference type="InterPro" id="IPR036056">
    <property type="entry name" value="Fibrinogen-like_C"/>
</dbReference>